<dbReference type="GO" id="GO:0031390">
    <property type="term" value="C:Ctf18 RFC-like complex"/>
    <property type="evidence" value="ECO:0007669"/>
    <property type="project" value="InterPro"/>
</dbReference>
<gene>
    <name evidence="8" type="ORF">CYLTODRAFT_426951</name>
</gene>
<evidence type="ECO:0000256" key="6">
    <source>
        <dbReference type="ARBA" id="ARBA00038447"/>
    </source>
</evidence>
<evidence type="ECO:0008006" key="10">
    <source>
        <dbReference type="Google" id="ProtNLM"/>
    </source>
</evidence>
<dbReference type="PANTHER" id="PTHR28605">
    <property type="entry name" value="CTF8, CHROMOSOME TRANSMISSION FIDELITY FACTOR 8 HOMOLOG (S. CEREVISIAE)"/>
    <property type="match status" value="1"/>
</dbReference>
<evidence type="ECO:0000256" key="5">
    <source>
        <dbReference type="ARBA" id="ARBA00023306"/>
    </source>
</evidence>
<keyword evidence="5" id="KW-0131">Cell cycle</keyword>
<feature type="region of interest" description="Disordered" evidence="7">
    <location>
        <begin position="96"/>
        <end position="155"/>
    </location>
</feature>
<organism evidence="8 9">
    <name type="scientific">Cylindrobasidium torrendii FP15055 ss-10</name>
    <dbReference type="NCBI Taxonomy" id="1314674"/>
    <lineage>
        <taxon>Eukaryota</taxon>
        <taxon>Fungi</taxon>
        <taxon>Dikarya</taxon>
        <taxon>Basidiomycota</taxon>
        <taxon>Agaricomycotina</taxon>
        <taxon>Agaricomycetes</taxon>
        <taxon>Agaricomycetidae</taxon>
        <taxon>Agaricales</taxon>
        <taxon>Marasmiineae</taxon>
        <taxon>Physalacriaceae</taxon>
        <taxon>Cylindrobasidium</taxon>
    </lineage>
</organism>
<dbReference type="GO" id="GO:0007064">
    <property type="term" value="P:mitotic sister chromatid cohesion"/>
    <property type="evidence" value="ECO:0007669"/>
    <property type="project" value="InterPro"/>
</dbReference>
<dbReference type="Proteomes" id="UP000054007">
    <property type="component" value="Unassembled WGS sequence"/>
</dbReference>
<reference evidence="8 9" key="1">
    <citation type="journal article" date="2015" name="Fungal Genet. Biol.">
        <title>Evolution of novel wood decay mechanisms in Agaricales revealed by the genome sequences of Fistulina hepatica and Cylindrobasidium torrendii.</title>
        <authorList>
            <person name="Floudas D."/>
            <person name="Held B.W."/>
            <person name="Riley R."/>
            <person name="Nagy L.G."/>
            <person name="Koehler G."/>
            <person name="Ransdell A.S."/>
            <person name="Younus H."/>
            <person name="Chow J."/>
            <person name="Chiniquy J."/>
            <person name="Lipzen A."/>
            <person name="Tritt A."/>
            <person name="Sun H."/>
            <person name="Haridas S."/>
            <person name="LaButti K."/>
            <person name="Ohm R.A."/>
            <person name="Kues U."/>
            <person name="Blanchette R.A."/>
            <person name="Grigoriev I.V."/>
            <person name="Minto R.E."/>
            <person name="Hibbett D.S."/>
        </authorList>
    </citation>
    <scope>NUCLEOTIDE SEQUENCE [LARGE SCALE GENOMIC DNA]</scope>
    <source>
        <strain evidence="8 9">FP15055 ss-10</strain>
    </source>
</reference>
<evidence type="ECO:0000256" key="3">
    <source>
        <dbReference type="ARBA" id="ARBA00023125"/>
    </source>
</evidence>
<evidence type="ECO:0000256" key="4">
    <source>
        <dbReference type="ARBA" id="ARBA00023242"/>
    </source>
</evidence>
<keyword evidence="4" id="KW-0539">Nucleus</keyword>
<keyword evidence="2" id="KW-0235">DNA replication</keyword>
<comment type="similarity">
    <text evidence="6">Belongs to the CTF8 family.</text>
</comment>
<protein>
    <recommendedName>
        <fullName evidence="10">Ctf8-domain-containing protein</fullName>
    </recommendedName>
</protein>
<evidence type="ECO:0000313" key="8">
    <source>
        <dbReference type="EMBL" id="KIY62404.1"/>
    </source>
</evidence>
<feature type="compositionally biased region" description="Polar residues" evidence="7">
    <location>
        <begin position="96"/>
        <end position="105"/>
    </location>
</feature>
<evidence type="ECO:0000256" key="2">
    <source>
        <dbReference type="ARBA" id="ARBA00022705"/>
    </source>
</evidence>
<dbReference type="STRING" id="1314674.A0A0D7AX23"/>
<dbReference type="EMBL" id="KN880788">
    <property type="protein sequence ID" value="KIY62404.1"/>
    <property type="molecule type" value="Genomic_DNA"/>
</dbReference>
<dbReference type="GO" id="GO:0006260">
    <property type="term" value="P:DNA replication"/>
    <property type="evidence" value="ECO:0007669"/>
    <property type="project" value="UniProtKB-KW"/>
</dbReference>
<evidence type="ECO:0000256" key="7">
    <source>
        <dbReference type="SAM" id="MobiDB-lite"/>
    </source>
</evidence>
<dbReference type="AlphaFoldDB" id="A0A0D7AX23"/>
<sequence length="182" mass="19972">MLIPITFNAPNPGESSLPPALAKVSASQVMLVELQGTLEVESTFEGERDGKLVGILSVDEALKRPTLRIGNHHLEGKIVSLVKPLAVLHKTTSPINTDFASSSYTHKPRSKSTLREETNPIENEKNAAEEPMDEDEEGDENAKADLDEDMDGQARETTWEAVAIVKRKIVFSKRPMPIKGNT</sequence>
<accession>A0A0D7AX23</accession>
<keyword evidence="9" id="KW-1185">Reference proteome</keyword>
<keyword evidence="3" id="KW-0238">DNA-binding</keyword>
<dbReference type="GO" id="GO:0003677">
    <property type="term" value="F:DNA binding"/>
    <property type="evidence" value="ECO:0007669"/>
    <property type="project" value="UniProtKB-KW"/>
</dbReference>
<dbReference type="OrthoDB" id="121932at2759"/>
<name>A0A0D7AX23_9AGAR</name>
<feature type="compositionally biased region" description="Acidic residues" evidence="7">
    <location>
        <begin position="130"/>
        <end position="139"/>
    </location>
</feature>
<proteinExistence type="inferred from homology"/>
<dbReference type="Pfam" id="PF09696">
    <property type="entry name" value="Ctf8"/>
    <property type="match status" value="1"/>
</dbReference>
<comment type="subcellular location">
    <subcellularLocation>
        <location evidence="1">Nucleus</location>
    </subcellularLocation>
</comment>
<evidence type="ECO:0000313" key="9">
    <source>
        <dbReference type="Proteomes" id="UP000054007"/>
    </source>
</evidence>
<feature type="compositionally biased region" description="Basic and acidic residues" evidence="7">
    <location>
        <begin position="113"/>
        <end position="128"/>
    </location>
</feature>
<dbReference type="PANTHER" id="PTHR28605:SF1">
    <property type="entry name" value="CHROMOSOME TRANSMISSION FIDELITY FACTOR 8"/>
    <property type="match status" value="1"/>
</dbReference>
<dbReference type="InterPro" id="IPR018607">
    <property type="entry name" value="Ctf8"/>
</dbReference>
<evidence type="ECO:0000256" key="1">
    <source>
        <dbReference type="ARBA" id="ARBA00004123"/>
    </source>
</evidence>